<proteinExistence type="predicted"/>
<evidence type="ECO:0000313" key="5">
    <source>
        <dbReference type="Proteomes" id="UP000002724"/>
    </source>
</evidence>
<dbReference type="Pfam" id="PF02498">
    <property type="entry name" value="Bro-N"/>
    <property type="match status" value="1"/>
</dbReference>
<evidence type="ECO:0000256" key="2">
    <source>
        <dbReference type="SAM" id="MobiDB-lite"/>
    </source>
</evidence>
<feature type="domain" description="Bro-N" evidence="3">
    <location>
        <begin position="92"/>
        <end position="184"/>
    </location>
</feature>
<feature type="region of interest" description="Disordered" evidence="2">
    <location>
        <begin position="324"/>
        <end position="362"/>
    </location>
</feature>
<dbReference type="STRING" id="324925.Ppha_0973"/>
<accession>B4SFK4</accession>
<keyword evidence="1" id="KW-0175">Coiled coil</keyword>
<protein>
    <recommendedName>
        <fullName evidence="3">Bro-N domain-containing protein</fullName>
    </recommendedName>
</protein>
<dbReference type="HOGENOM" id="CLU_065349_0_0_10"/>
<reference evidence="4 5" key="1">
    <citation type="submission" date="2008-06" db="EMBL/GenBank/DDBJ databases">
        <title>Complete sequence of Pelodictyon phaeoclathratiforme BU-1.</title>
        <authorList>
            <consortium name="US DOE Joint Genome Institute"/>
            <person name="Lucas S."/>
            <person name="Copeland A."/>
            <person name="Lapidus A."/>
            <person name="Glavina del Rio T."/>
            <person name="Dalin E."/>
            <person name="Tice H."/>
            <person name="Bruce D."/>
            <person name="Goodwin L."/>
            <person name="Pitluck S."/>
            <person name="Schmutz J."/>
            <person name="Larimer F."/>
            <person name="Land M."/>
            <person name="Hauser L."/>
            <person name="Kyrpides N."/>
            <person name="Mikhailova N."/>
            <person name="Liu Z."/>
            <person name="Li T."/>
            <person name="Zhao F."/>
            <person name="Overmann J."/>
            <person name="Bryant D.A."/>
            <person name="Richardson P."/>
        </authorList>
    </citation>
    <scope>NUCLEOTIDE SEQUENCE [LARGE SCALE GENOMIC DNA]</scope>
    <source>
        <strain evidence="5">DSM 5477 / BU-1</strain>
    </source>
</reference>
<gene>
    <name evidence="4" type="ordered locus">Ppha_0973</name>
</gene>
<sequence>MTVAVKAKGIEFNQFSFNSPEFEGIKNEAGLNRFALSVKQWVEKTGSIGIVAKAGYPLSVLYSQLLILKRDAAMSSKEIEKRHYKTFEEIKQTGRNGSDYWMARQLAKILDYAEFRNFLPVIEKAKRACQNSGQPVENHFVEMHEMVPIGSGAERKMESYAFSRYACYLIVQNSDPSKPVIANGQTYFAIQTRRQELADDEAFKRLKEEEKRLFLRNEMREHNKQLVETAQQAGVETTLDFAIFQNHGYQGLYGGLDAKGIHQRKGLKKSQHILDNMGSTELAANLFRATQTDEKLRRENVQGKTMANKTHFDVGKKVRQTIKELGGTMPEDLPKPEEDLKKLERRAQSPEKKLGGGMNELE</sequence>
<dbReference type="AlphaFoldDB" id="B4SFK4"/>
<dbReference type="Proteomes" id="UP000002724">
    <property type="component" value="Chromosome"/>
</dbReference>
<organism evidence="4 5">
    <name type="scientific">Pelodictyon phaeoclathratiforme (strain DSM 5477 / BU-1)</name>
    <dbReference type="NCBI Taxonomy" id="324925"/>
    <lineage>
        <taxon>Bacteria</taxon>
        <taxon>Pseudomonadati</taxon>
        <taxon>Chlorobiota</taxon>
        <taxon>Chlorobiia</taxon>
        <taxon>Chlorobiales</taxon>
        <taxon>Chlorobiaceae</taxon>
        <taxon>Chlorobium/Pelodictyon group</taxon>
        <taxon>Pelodictyon</taxon>
    </lineage>
</organism>
<feature type="coiled-coil region" evidence="1">
    <location>
        <begin position="205"/>
        <end position="232"/>
    </location>
</feature>
<feature type="compositionally biased region" description="Basic and acidic residues" evidence="2">
    <location>
        <begin position="332"/>
        <end position="354"/>
    </location>
</feature>
<dbReference type="eggNOG" id="COG3645">
    <property type="taxonomic scope" value="Bacteria"/>
</dbReference>
<evidence type="ECO:0000259" key="3">
    <source>
        <dbReference type="Pfam" id="PF02498"/>
    </source>
</evidence>
<evidence type="ECO:0000313" key="4">
    <source>
        <dbReference type="EMBL" id="ACF43259.1"/>
    </source>
</evidence>
<keyword evidence="5" id="KW-1185">Reference proteome</keyword>
<name>B4SFK4_PELPB</name>
<dbReference type="EMBL" id="CP001110">
    <property type="protein sequence ID" value="ACF43259.1"/>
    <property type="molecule type" value="Genomic_DNA"/>
</dbReference>
<dbReference type="KEGG" id="pph:Ppha_0973"/>
<evidence type="ECO:0000256" key="1">
    <source>
        <dbReference type="SAM" id="Coils"/>
    </source>
</evidence>
<dbReference type="NCBIfam" id="NF008573">
    <property type="entry name" value="PRK11525.1"/>
    <property type="match status" value="1"/>
</dbReference>
<dbReference type="InterPro" id="IPR003497">
    <property type="entry name" value="BRO_N_domain"/>
</dbReference>